<comment type="caution">
    <text evidence="1">The sequence shown here is derived from an EMBL/GenBank/DDBJ whole genome shotgun (WGS) entry which is preliminary data.</text>
</comment>
<protein>
    <recommendedName>
        <fullName evidence="3">Lipoprotein</fullName>
    </recommendedName>
</protein>
<accession>A0A4U1JBI2</accession>
<dbReference type="AlphaFoldDB" id="A0A4U1JBI2"/>
<dbReference type="PROSITE" id="PS51257">
    <property type="entry name" value="PROKAR_LIPOPROTEIN"/>
    <property type="match status" value="1"/>
</dbReference>
<name>A0A4U1JBI2_9BACT</name>
<proteinExistence type="predicted"/>
<dbReference type="EMBL" id="SSMQ01000018">
    <property type="protein sequence ID" value="TKD06518.1"/>
    <property type="molecule type" value="Genomic_DNA"/>
</dbReference>
<dbReference type="Proteomes" id="UP000309215">
    <property type="component" value="Unassembled WGS sequence"/>
</dbReference>
<reference evidence="1 2" key="1">
    <citation type="submission" date="2019-04" db="EMBL/GenBank/DDBJ databases">
        <authorList>
            <person name="Li Y."/>
            <person name="Wang J."/>
        </authorList>
    </citation>
    <scope>NUCLEOTIDE SEQUENCE [LARGE SCALE GENOMIC DNA]</scope>
    <source>
        <strain evidence="1 2">DSM 14668</strain>
    </source>
</reference>
<evidence type="ECO:0008006" key="3">
    <source>
        <dbReference type="Google" id="ProtNLM"/>
    </source>
</evidence>
<sequence>MRLGSALAALLIVVSAVGCSKREALVKIPSVEPSAVVLPAPAPAPSAPGTEKAPGMPGDIDPSLFAHVLVEHGKTYVVLDASPDVDRWAQGAPTLVSDESPVVTRREIVPTTLPASLVRRIGTPVRLYGPPGAVCEGKLGPISLISRVEPEYNVRQQWKGEDYDGTPIPPANAEQIAEEAWSMAEGGRSLVAELGDVQGDCKDAMFARDRDFPLARPFTVKDAPTALATRAAAEMRNLAGYAEIDEAYQGSGIQTPDVPWEQHNGATPTVKVFSGEGATYVWLDADAGEVCSEFRGKLTALWKLEGGSTKDARFVKLYEGADDFLPSTLVHLDRDGSPSLLGYQSVLRKGPSGFAVRSVSVPYFLCPC</sequence>
<organism evidence="1 2">
    <name type="scientific">Polyangium fumosum</name>
    <dbReference type="NCBI Taxonomy" id="889272"/>
    <lineage>
        <taxon>Bacteria</taxon>
        <taxon>Pseudomonadati</taxon>
        <taxon>Myxococcota</taxon>
        <taxon>Polyangia</taxon>
        <taxon>Polyangiales</taxon>
        <taxon>Polyangiaceae</taxon>
        <taxon>Polyangium</taxon>
    </lineage>
</organism>
<dbReference type="OrthoDB" id="5495547at2"/>
<evidence type="ECO:0000313" key="1">
    <source>
        <dbReference type="EMBL" id="TKD06518.1"/>
    </source>
</evidence>
<keyword evidence="2" id="KW-1185">Reference proteome</keyword>
<gene>
    <name evidence="1" type="ORF">E8A74_18550</name>
</gene>
<evidence type="ECO:0000313" key="2">
    <source>
        <dbReference type="Proteomes" id="UP000309215"/>
    </source>
</evidence>